<dbReference type="InterPro" id="IPR056884">
    <property type="entry name" value="NPHP3-like_N"/>
</dbReference>
<dbReference type="InterPro" id="IPR027417">
    <property type="entry name" value="P-loop_NTPase"/>
</dbReference>
<name>A0A8H7CSQ0_9AGAR</name>
<dbReference type="Pfam" id="PF24883">
    <property type="entry name" value="NPHP3_N"/>
    <property type="match status" value="1"/>
</dbReference>
<dbReference type="AlphaFoldDB" id="A0A8H7CSQ0"/>
<dbReference type="Gene3D" id="3.40.50.300">
    <property type="entry name" value="P-loop containing nucleotide triphosphate hydrolases"/>
    <property type="match status" value="1"/>
</dbReference>
<keyword evidence="4" id="KW-1185">Reference proteome</keyword>
<evidence type="ECO:0000259" key="2">
    <source>
        <dbReference type="Pfam" id="PF24883"/>
    </source>
</evidence>
<dbReference type="OrthoDB" id="4760524at2759"/>
<dbReference type="Proteomes" id="UP000620124">
    <property type="component" value="Unassembled WGS sequence"/>
</dbReference>
<evidence type="ECO:0000313" key="3">
    <source>
        <dbReference type="EMBL" id="KAF7348939.1"/>
    </source>
</evidence>
<dbReference type="SUPFAM" id="SSF52540">
    <property type="entry name" value="P-loop containing nucleoside triphosphate hydrolases"/>
    <property type="match status" value="1"/>
</dbReference>
<accession>A0A8H7CSQ0</accession>
<reference evidence="3" key="1">
    <citation type="submission" date="2020-05" db="EMBL/GenBank/DDBJ databases">
        <title>Mycena genomes resolve the evolution of fungal bioluminescence.</title>
        <authorList>
            <person name="Tsai I.J."/>
        </authorList>
    </citation>
    <scope>NUCLEOTIDE SEQUENCE</scope>
    <source>
        <strain evidence="3">CCC161011</strain>
    </source>
</reference>
<organism evidence="3 4">
    <name type="scientific">Mycena venus</name>
    <dbReference type="NCBI Taxonomy" id="2733690"/>
    <lineage>
        <taxon>Eukaryota</taxon>
        <taxon>Fungi</taxon>
        <taxon>Dikarya</taxon>
        <taxon>Basidiomycota</taxon>
        <taxon>Agaricomycotina</taxon>
        <taxon>Agaricomycetes</taxon>
        <taxon>Agaricomycetidae</taxon>
        <taxon>Agaricales</taxon>
        <taxon>Marasmiineae</taxon>
        <taxon>Mycenaceae</taxon>
        <taxon>Mycena</taxon>
    </lineage>
</organism>
<comment type="caution">
    <text evidence="3">The sequence shown here is derived from an EMBL/GenBank/DDBJ whole genome shotgun (WGS) entry which is preliminary data.</text>
</comment>
<protein>
    <submittedName>
        <fullName evidence="3">NACHT domain-containing protein</fullName>
    </submittedName>
</protein>
<dbReference type="EMBL" id="JACAZI010000011">
    <property type="protein sequence ID" value="KAF7348939.1"/>
    <property type="molecule type" value="Genomic_DNA"/>
</dbReference>
<evidence type="ECO:0000313" key="4">
    <source>
        <dbReference type="Proteomes" id="UP000620124"/>
    </source>
</evidence>
<gene>
    <name evidence="3" type="ORF">MVEN_01414300</name>
</gene>
<dbReference type="PANTHER" id="PTHR10039:SF17">
    <property type="entry name" value="FUNGAL STAND N-TERMINAL GOODBYE DOMAIN-CONTAINING PROTEIN-RELATED"/>
    <property type="match status" value="1"/>
</dbReference>
<keyword evidence="1" id="KW-0677">Repeat</keyword>
<proteinExistence type="predicted"/>
<dbReference type="PANTHER" id="PTHR10039">
    <property type="entry name" value="AMELOGENIN"/>
    <property type="match status" value="1"/>
</dbReference>
<sequence>MSVPSFQDPALGYPLNWAGYAASSYTPNEPSHCASNYPSAHLDPSQPHQYPVKKNAGFDRNLDAKAIFPWNHPQNTPATSINGGTFISGNVNNIQRHGEAAGDAFHDSAERYPQPRCHPGTRTKLLDVLWNWTRGIEPPRNWTSYNDSENDEYYEPASVSDEQTGASSTVLWLHGPAGSGKSAVAQSLCQKLEEEGRLGGSFFFKRGHPSRGSANKLFPTIAYQLSLHREFGQFISQTLEKDPAVVNRSLSSQLHALIIEPCRKASLSQPMPIVIDGLDECDGHDIQQEILESIGNAVSRERLPLLFFIVCRPESHICETFAGSHLDGVHRPLNIVQSFDDVRRYLADEFSRIHREHRTMTTVPTPWPSSEMVDALVEKSSGYFIYASTVIKFIDDKRFRPVERLDIIKGIKQSVYGSPFSTLDQLYHQILCGVPQEFRSQLLGILTTLHAQFFLCDFEIDRLLELQTGDVRLILRELHSVIDLEHDYLRVHHASLLDFLDNPLRSGPFYVGSSQCCTDLAYHLLKAFTYRHDGPSQIRKYYLEWKLSQTAYKYITLAEPAPDLLPLVQAQNPDFFFGGRSFSESTFLDWLKKFRQPPKGLVDLWEDYTFMMLCDQAWTQTESAKESHSNNCHDIVSRMSSQLIKILYYSRVIPFFDTPGILFRIHFLLDLSWDELRAVICPLRRILRDDTEHLHELRICSEETLQSLDSNSLLSDLSDGAFRVLGTMFNGEMDWDHLDPHPHHDPEQRPRGQTSERIIPRLAISALEIGPAKLHAGGKLGPAAVRAQISLMERAAVEWWHRLSVGAMTIPSVSSLPRAVRAVRGKSIDRGQAPGASVRSLALLQYVARRMEEIHPRKGTSIAHRGPSPHRRCFPEHDMHGVQSRGPPGHRRWWVICFGYGTGHRRAETKRMRRID</sequence>
<evidence type="ECO:0000256" key="1">
    <source>
        <dbReference type="ARBA" id="ARBA00022737"/>
    </source>
</evidence>
<feature type="domain" description="Nephrocystin 3-like N-terminal" evidence="2">
    <location>
        <begin position="165"/>
        <end position="312"/>
    </location>
</feature>